<dbReference type="SMART" id="SM00290">
    <property type="entry name" value="ZnF_UBP"/>
    <property type="match status" value="1"/>
</dbReference>
<name>A0A6B2FVJ1_MYXSQ</name>
<keyword evidence="2" id="KW-0862">Zinc</keyword>
<feature type="coiled-coil region" evidence="4">
    <location>
        <begin position="124"/>
        <end position="235"/>
    </location>
</feature>
<feature type="domain" description="RING-type" evidence="5">
    <location>
        <begin position="13"/>
        <end position="34"/>
    </location>
</feature>
<keyword evidence="4" id="KW-0175">Coiled coil</keyword>
<evidence type="ECO:0000259" key="5">
    <source>
        <dbReference type="PROSITE" id="PS50089"/>
    </source>
</evidence>
<evidence type="ECO:0000256" key="3">
    <source>
        <dbReference type="PROSITE-ProRule" id="PRU00502"/>
    </source>
</evidence>
<reference evidence="7" key="1">
    <citation type="submission" date="2018-11" db="EMBL/GenBank/DDBJ databases">
        <title>Myxobolus squamalis genome and transcriptome.</title>
        <authorList>
            <person name="Yahalomi D."/>
            <person name="Atkinson S.D."/>
            <person name="Neuhof M."/>
            <person name="Chang E.S."/>
            <person name="Philippe H."/>
            <person name="Cartwright P."/>
            <person name="Bartholomew J.L."/>
            <person name="Huchon D."/>
        </authorList>
    </citation>
    <scope>NUCLEOTIDE SEQUENCE</scope>
    <source>
        <strain evidence="7">71B08</strain>
        <tissue evidence="7">Whole</tissue>
    </source>
</reference>
<evidence type="ECO:0000259" key="6">
    <source>
        <dbReference type="PROSITE" id="PS50271"/>
    </source>
</evidence>
<feature type="domain" description="UBP-type" evidence="6">
    <location>
        <begin position="31"/>
        <end position="130"/>
    </location>
</feature>
<dbReference type="InterPro" id="IPR001607">
    <property type="entry name" value="Znf_UBP"/>
</dbReference>
<dbReference type="CDD" id="cd16457">
    <property type="entry name" value="RING-H2_BRAP2"/>
    <property type="match status" value="1"/>
</dbReference>
<dbReference type="SUPFAM" id="SSF57850">
    <property type="entry name" value="RING/U-box"/>
    <property type="match status" value="2"/>
</dbReference>
<dbReference type="AlphaFoldDB" id="A0A6B2FVJ1"/>
<dbReference type="EMBL" id="GHBR01000112">
    <property type="protein sequence ID" value="NDJ95724.1"/>
    <property type="molecule type" value="Transcribed_RNA"/>
</dbReference>
<dbReference type="PANTHER" id="PTHR24007">
    <property type="entry name" value="BRCA1-ASSOCIATED PROTEIN"/>
    <property type="match status" value="1"/>
</dbReference>
<dbReference type="PANTHER" id="PTHR24007:SF7">
    <property type="entry name" value="BRCA1-ASSOCIATED PROTEIN"/>
    <property type="match status" value="1"/>
</dbReference>
<dbReference type="PROSITE" id="PS50271">
    <property type="entry name" value="ZF_UBP"/>
    <property type="match status" value="1"/>
</dbReference>
<keyword evidence="1 3" id="KW-0479">Metal-binding</keyword>
<protein>
    <submittedName>
        <fullName evidence="7">BRCA1-associated protein (Trinotate prediction)</fullName>
    </submittedName>
</protein>
<evidence type="ECO:0000256" key="4">
    <source>
        <dbReference type="SAM" id="Coils"/>
    </source>
</evidence>
<dbReference type="Gene3D" id="3.30.40.10">
    <property type="entry name" value="Zinc/RING finger domain, C3HC4 (zinc finger)"/>
    <property type="match status" value="2"/>
</dbReference>
<proteinExistence type="predicted"/>
<sequence length="292" mass="33856">MDESLEGILTVLCDHSFHTECLIKWPDIKCPVCRYIQSPTPPSSLSCTDCDTGNVVKGLLIQDIWMCLICGYLGCGRYENKHAFMHFEETAHTFSIKIGTSQVWDYAGDNYVHRLISCTDGKLVECSNEERDSLDNKIESLKLEYNHLLSFQLLNQREFYENMMKELSKTHAKELSKNSQLQKKEMEKMKIQLSKKVKSAKTPDSKNLEEERALNSSLISNIECLNQKVMDMEIESQRRQTQSHDKIKELEDQISDLMKHFEMSHTIQSLETTQQNVSTLLNKCRKFQLEIL</sequence>
<dbReference type="GO" id="GO:0016567">
    <property type="term" value="P:protein ubiquitination"/>
    <property type="evidence" value="ECO:0007669"/>
    <property type="project" value="TreeGrafter"/>
</dbReference>
<evidence type="ECO:0000256" key="1">
    <source>
        <dbReference type="ARBA" id="ARBA00022771"/>
    </source>
</evidence>
<dbReference type="Pfam" id="PF02148">
    <property type="entry name" value="zf-UBP"/>
    <property type="match status" value="1"/>
</dbReference>
<dbReference type="GO" id="GO:0007265">
    <property type="term" value="P:Ras protein signal transduction"/>
    <property type="evidence" value="ECO:0007669"/>
    <property type="project" value="TreeGrafter"/>
</dbReference>
<organism evidence="7">
    <name type="scientific">Myxobolus squamalis</name>
    <name type="common">Myxosporean</name>
    <dbReference type="NCBI Taxonomy" id="59785"/>
    <lineage>
        <taxon>Eukaryota</taxon>
        <taxon>Metazoa</taxon>
        <taxon>Cnidaria</taxon>
        <taxon>Myxozoa</taxon>
        <taxon>Myxosporea</taxon>
        <taxon>Bivalvulida</taxon>
        <taxon>Platysporina</taxon>
        <taxon>Myxobolidae</taxon>
        <taxon>Myxobolus</taxon>
    </lineage>
</organism>
<dbReference type="InterPro" id="IPR001841">
    <property type="entry name" value="Znf_RING"/>
</dbReference>
<dbReference type="PROSITE" id="PS50089">
    <property type="entry name" value="ZF_RING_2"/>
    <property type="match status" value="1"/>
</dbReference>
<dbReference type="InterPro" id="IPR047243">
    <property type="entry name" value="RING-H2_BRAP2"/>
</dbReference>
<dbReference type="GO" id="GO:0005737">
    <property type="term" value="C:cytoplasm"/>
    <property type="evidence" value="ECO:0007669"/>
    <property type="project" value="TreeGrafter"/>
</dbReference>
<accession>A0A6B2FVJ1</accession>
<evidence type="ECO:0000313" key="7">
    <source>
        <dbReference type="EMBL" id="NDJ95724.1"/>
    </source>
</evidence>
<dbReference type="GO" id="GO:0061630">
    <property type="term" value="F:ubiquitin protein ligase activity"/>
    <property type="evidence" value="ECO:0007669"/>
    <property type="project" value="TreeGrafter"/>
</dbReference>
<evidence type="ECO:0000256" key="2">
    <source>
        <dbReference type="ARBA" id="ARBA00022833"/>
    </source>
</evidence>
<dbReference type="GO" id="GO:0008270">
    <property type="term" value="F:zinc ion binding"/>
    <property type="evidence" value="ECO:0007669"/>
    <property type="project" value="UniProtKB-KW"/>
</dbReference>
<keyword evidence="1 3" id="KW-0863">Zinc-finger</keyword>
<dbReference type="InterPro" id="IPR013083">
    <property type="entry name" value="Znf_RING/FYVE/PHD"/>
</dbReference>